<feature type="region of interest" description="Disordered" evidence="1">
    <location>
        <begin position="1"/>
        <end position="40"/>
    </location>
</feature>
<keyword evidence="4" id="KW-1185">Reference proteome</keyword>
<evidence type="ECO:0000313" key="4">
    <source>
        <dbReference type="Proteomes" id="UP001629113"/>
    </source>
</evidence>
<keyword evidence="2" id="KW-1133">Transmembrane helix</keyword>
<keyword evidence="2" id="KW-0472">Membrane</keyword>
<evidence type="ECO:0000313" key="3">
    <source>
        <dbReference type="EMBL" id="KAL3419661.1"/>
    </source>
</evidence>
<comment type="caution">
    <text evidence="3">The sequence shown here is derived from an EMBL/GenBank/DDBJ whole genome shotgun (WGS) entry which is preliminary data.</text>
</comment>
<organism evidence="3 4">
    <name type="scientific">Phlyctema vagabunda</name>
    <dbReference type="NCBI Taxonomy" id="108571"/>
    <lineage>
        <taxon>Eukaryota</taxon>
        <taxon>Fungi</taxon>
        <taxon>Dikarya</taxon>
        <taxon>Ascomycota</taxon>
        <taxon>Pezizomycotina</taxon>
        <taxon>Leotiomycetes</taxon>
        <taxon>Helotiales</taxon>
        <taxon>Dermateaceae</taxon>
        <taxon>Phlyctema</taxon>
    </lineage>
</organism>
<reference evidence="3 4" key="1">
    <citation type="submission" date="2024-06" db="EMBL/GenBank/DDBJ databases">
        <title>Complete genome of Phlyctema vagabunda strain 19-DSS-EL-015.</title>
        <authorList>
            <person name="Fiorenzani C."/>
        </authorList>
    </citation>
    <scope>NUCLEOTIDE SEQUENCE [LARGE SCALE GENOMIC DNA]</scope>
    <source>
        <strain evidence="3 4">19-DSS-EL-015</strain>
    </source>
</reference>
<dbReference type="Proteomes" id="UP001629113">
    <property type="component" value="Unassembled WGS sequence"/>
</dbReference>
<proteinExistence type="predicted"/>
<protein>
    <submittedName>
        <fullName evidence="3">Uncharacterized protein</fullName>
    </submittedName>
</protein>
<gene>
    <name evidence="3" type="ORF">PVAG01_08159</name>
</gene>
<keyword evidence="2" id="KW-0812">Transmembrane</keyword>
<feature type="region of interest" description="Disordered" evidence="1">
    <location>
        <begin position="258"/>
        <end position="284"/>
    </location>
</feature>
<name>A0ABR4P9A0_9HELO</name>
<dbReference type="EMBL" id="JBFCZG010000007">
    <property type="protein sequence ID" value="KAL3419661.1"/>
    <property type="molecule type" value="Genomic_DNA"/>
</dbReference>
<evidence type="ECO:0000256" key="1">
    <source>
        <dbReference type="SAM" id="MobiDB-lite"/>
    </source>
</evidence>
<sequence length="284" mass="30216">MATTPRYQALPHDASPPASERDGAGEGENEGDHLLSGSPRNSNSFVSFNSSARGAAAAASRPWSITFAPSMFVRTLSSIFCLTGAIIMIVEGGRWFIVADMFLLLIVTQNVVQFLVHLCSLVFRIRLEYHGQVVGEHSLALPRLTGPSGAPFPLNRSISLLTVLDVVLCFAAYISILGEGARYGSHVGRYWYAYSVTYKGVIVAYCGLIFHILLAIPGLDRNTITLTARINRSPSSSQSHGAEDVKFASSVAASALGVEDHHSQQSGVVNAAAPAAPRSGGDIV</sequence>
<feature type="transmembrane region" description="Helical" evidence="2">
    <location>
        <begin position="196"/>
        <end position="216"/>
    </location>
</feature>
<evidence type="ECO:0000256" key="2">
    <source>
        <dbReference type="SAM" id="Phobius"/>
    </source>
</evidence>
<accession>A0ABR4P9A0</accession>
<feature type="transmembrane region" description="Helical" evidence="2">
    <location>
        <begin position="71"/>
        <end position="90"/>
    </location>
</feature>
<feature type="transmembrane region" description="Helical" evidence="2">
    <location>
        <begin position="158"/>
        <end position="176"/>
    </location>
</feature>